<dbReference type="SUPFAM" id="SSF52540">
    <property type="entry name" value="P-loop containing nucleoside triphosphate hydrolases"/>
    <property type="match status" value="1"/>
</dbReference>
<accession>A0ABS1Q281</accession>
<name>A0ABS1Q281_9ACTN</name>
<proteinExistence type="predicted"/>
<dbReference type="PROSITE" id="PS00211">
    <property type="entry name" value="ABC_TRANSPORTER_1"/>
    <property type="match status" value="1"/>
</dbReference>
<dbReference type="CDD" id="cd03257">
    <property type="entry name" value="ABC_NikE_OppD_transporters"/>
    <property type="match status" value="1"/>
</dbReference>
<dbReference type="Gene3D" id="3.40.50.300">
    <property type="entry name" value="P-loop containing nucleotide triphosphate hydrolases"/>
    <property type="match status" value="1"/>
</dbReference>
<feature type="compositionally biased region" description="Low complexity" evidence="3">
    <location>
        <begin position="322"/>
        <end position="349"/>
    </location>
</feature>
<feature type="region of interest" description="Disordered" evidence="3">
    <location>
        <begin position="303"/>
        <end position="356"/>
    </location>
</feature>
<dbReference type="SFLD" id="SFLDS00033">
    <property type="entry name" value="Radical_SAM_Phosphonate_Metabo"/>
    <property type="match status" value="1"/>
</dbReference>
<dbReference type="InterPro" id="IPR010306">
    <property type="entry name" value="PhnJ"/>
</dbReference>
<dbReference type="InterPro" id="IPR003439">
    <property type="entry name" value="ABC_transporter-like_ATP-bd"/>
</dbReference>
<dbReference type="SFLD" id="SFLDG01115">
    <property type="entry name" value="Phosphonate_metabolism_(PhnJ)"/>
    <property type="match status" value="1"/>
</dbReference>
<keyword evidence="6" id="KW-1185">Reference proteome</keyword>
<evidence type="ECO:0000256" key="3">
    <source>
        <dbReference type="SAM" id="MobiDB-lite"/>
    </source>
</evidence>
<dbReference type="PANTHER" id="PTHR42764">
    <property type="entry name" value="PHOSPHONATES UTILIZATION ATP-BINDING PROTEIN PHNK-RELATED"/>
    <property type="match status" value="1"/>
</dbReference>
<dbReference type="InterPro" id="IPR003593">
    <property type="entry name" value="AAA+_ATPase"/>
</dbReference>
<protein>
    <submittedName>
        <fullName evidence="5">Alpha-D-ribose 1-methylphosphonate 5-phosphate C-P-lyase PhnJ</fullName>
    </submittedName>
</protein>
<reference evidence="5 6" key="1">
    <citation type="submission" date="2021-01" db="EMBL/GenBank/DDBJ databases">
        <title>WGS of actinomycetes isolated from Thailand.</title>
        <authorList>
            <person name="Thawai C."/>
        </authorList>
    </citation>
    <scope>NUCLEOTIDE SEQUENCE [LARGE SCALE GENOMIC DNA]</scope>
    <source>
        <strain evidence="5 6">CA3R110</strain>
    </source>
</reference>
<dbReference type="EMBL" id="JAERRG010000021">
    <property type="protein sequence ID" value="MBL1118046.1"/>
    <property type="molecule type" value="Genomic_DNA"/>
</dbReference>
<dbReference type="Proteomes" id="UP000621510">
    <property type="component" value="Unassembled WGS sequence"/>
</dbReference>
<dbReference type="SFLD" id="SFLDF00379">
    <property type="entry name" value="Phosphonate_metabolism_(PhnJ)"/>
    <property type="match status" value="1"/>
</dbReference>
<dbReference type="PANTHER" id="PTHR42764:SF1">
    <property type="entry name" value="PHOSPHONATES UTILIZATION ATP-BINDING PROTEIN PHNK-RELATED"/>
    <property type="match status" value="1"/>
</dbReference>
<feature type="compositionally biased region" description="Basic and acidic residues" evidence="3">
    <location>
        <begin position="312"/>
        <end position="321"/>
    </location>
</feature>
<dbReference type="InterPro" id="IPR017871">
    <property type="entry name" value="ABC_transporter-like_CS"/>
</dbReference>
<keyword evidence="2" id="KW-0067">ATP-binding</keyword>
<keyword evidence="1" id="KW-0547">Nucleotide-binding</keyword>
<comment type="caution">
    <text evidence="5">The sequence shown here is derived from an EMBL/GenBank/DDBJ whole genome shotgun (WGS) entry which is preliminary data.</text>
</comment>
<organism evidence="5 6">
    <name type="scientific">Streptomyces endocoffeicus</name>
    <dbReference type="NCBI Taxonomy" id="2898945"/>
    <lineage>
        <taxon>Bacteria</taxon>
        <taxon>Bacillati</taxon>
        <taxon>Actinomycetota</taxon>
        <taxon>Actinomycetes</taxon>
        <taxon>Kitasatosporales</taxon>
        <taxon>Streptomycetaceae</taxon>
        <taxon>Streptomyces</taxon>
    </lineage>
</organism>
<gene>
    <name evidence="5" type="ORF">JK364_37565</name>
</gene>
<dbReference type="RefSeq" id="WP_201855885.1">
    <property type="nucleotide sequence ID" value="NZ_JAERRG010000021.1"/>
</dbReference>
<sequence length="632" mass="66565">MSTAYDTPRATGIGALVAEADAGRPPAGILDEDAKREIRRSALAAVCVPGYQVPFGSREMPVARGWGSGGLQVTLGVIGADDTVKVIDQGDDAGVNATNLRRMIAQTTGCDESADTREATVVQTRHRIPEEALGAGHVLVYQVPVPEPLRGVQKSVAECARMHAEGDYSAMWVSLYEDIVRNGMITASTGYPVLVGGRYVMATSPIPRWDVPRLDEAAHLNLFGAGREKRIYAVPPHTEVRPLTFDDVPFEVEHEPGGRCKFCGSGDVYLVNSGTEGAFACSDTEWCARVQAGDADTAAHRERAPLALLPDPRARAGRRDTPTAGTAAADDTPAARTAAADDTPAPARGTRADGPEWALRVDGIGKVHGAGGASAVPGTGPEHSTAISPSTGAVVAAWDVSFDVAPGEALGLIGESGSGKSTVLRCVIGDEPATAGQVHLASVDGGASEVLALPAAVRRRLRIDSMAVVYQDPAAGLDLRVSAGGNIAERLTAAGWRGYHAIRRRAAELLDRVEVPLSRMDDPVHTFSGGMRQRVQIAKALATEPPVLLLDEPTTGLDASVAAGVLDLLRSLLSERDVAAVVVSHDFSVIEALTDRTLVMQTGRVVERGLTDQLFHDPHHPYTQRLVAAARR</sequence>
<evidence type="ECO:0000259" key="4">
    <source>
        <dbReference type="PROSITE" id="PS50893"/>
    </source>
</evidence>
<dbReference type="Pfam" id="PF06007">
    <property type="entry name" value="PhnJ"/>
    <property type="match status" value="1"/>
</dbReference>
<dbReference type="SMART" id="SM00382">
    <property type="entry name" value="AAA"/>
    <property type="match status" value="1"/>
</dbReference>
<evidence type="ECO:0000256" key="1">
    <source>
        <dbReference type="ARBA" id="ARBA00022741"/>
    </source>
</evidence>
<evidence type="ECO:0000256" key="2">
    <source>
        <dbReference type="ARBA" id="ARBA00022840"/>
    </source>
</evidence>
<evidence type="ECO:0000313" key="5">
    <source>
        <dbReference type="EMBL" id="MBL1118046.1"/>
    </source>
</evidence>
<dbReference type="Pfam" id="PF00005">
    <property type="entry name" value="ABC_tran"/>
    <property type="match status" value="1"/>
</dbReference>
<feature type="domain" description="ABC transporter" evidence="4">
    <location>
        <begin position="359"/>
        <end position="627"/>
    </location>
</feature>
<evidence type="ECO:0000313" key="6">
    <source>
        <dbReference type="Proteomes" id="UP000621510"/>
    </source>
</evidence>
<dbReference type="InterPro" id="IPR027417">
    <property type="entry name" value="P-loop_NTPase"/>
</dbReference>
<dbReference type="PROSITE" id="PS50893">
    <property type="entry name" value="ABC_TRANSPORTER_2"/>
    <property type="match status" value="1"/>
</dbReference>